<dbReference type="InterPro" id="IPR004472">
    <property type="entry name" value="DTB_synth_BioD"/>
</dbReference>
<organism evidence="5 6">
    <name type="scientific">Glutinoglossum americanum</name>
    <dbReference type="NCBI Taxonomy" id="1670608"/>
    <lineage>
        <taxon>Eukaryota</taxon>
        <taxon>Fungi</taxon>
        <taxon>Dikarya</taxon>
        <taxon>Ascomycota</taxon>
        <taxon>Pezizomycotina</taxon>
        <taxon>Geoglossomycetes</taxon>
        <taxon>Geoglossales</taxon>
        <taxon>Geoglossaceae</taxon>
        <taxon>Glutinoglossum</taxon>
    </lineage>
</organism>
<dbReference type="Pfam" id="PF13500">
    <property type="entry name" value="AAA_26"/>
    <property type="match status" value="1"/>
</dbReference>
<accession>A0A9P8I3A3</accession>
<dbReference type="GO" id="GO:0004141">
    <property type="term" value="F:dethiobiotin synthase activity"/>
    <property type="evidence" value="ECO:0007669"/>
    <property type="project" value="InterPro"/>
</dbReference>
<dbReference type="GO" id="GO:0004015">
    <property type="term" value="F:adenosylmethionine-8-amino-7-oxononanoate transaminase activity"/>
    <property type="evidence" value="ECO:0007669"/>
    <property type="project" value="TreeGrafter"/>
</dbReference>
<keyword evidence="3" id="KW-0808">Transferase</keyword>
<dbReference type="InterPro" id="IPR049704">
    <property type="entry name" value="Aminotrans_3_PPA_site"/>
</dbReference>
<dbReference type="FunFam" id="3.90.1150.10:FF:000080">
    <property type="entry name" value="Bifunctional dethiobiotin synthetase/adenosylmethionine-8-amino-7-oxononanoate aminotransferase"/>
    <property type="match status" value="1"/>
</dbReference>
<dbReference type="PANTHER" id="PTHR42684:SF3">
    <property type="entry name" value="ADENOSYLMETHIONINE-8-AMINO-7-OXONONANOATE AMINOTRANSFERASE"/>
    <property type="match status" value="1"/>
</dbReference>
<dbReference type="PROSITE" id="PS00600">
    <property type="entry name" value="AA_TRANSFER_CLASS_3"/>
    <property type="match status" value="1"/>
</dbReference>
<dbReference type="CDD" id="cd03109">
    <property type="entry name" value="DTBS"/>
    <property type="match status" value="1"/>
</dbReference>
<evidence type="ECO:0000256" key="2">
    <source>
        <dbReference type="ARBA" id="ARBA00022576"/>
    </source>
</evidence>
<dbReference type="InterPro" id="IPR015424">
    <property type="entry name" value="PyrdxlP-dep_Trfase"/>
</dbReference>
<evidence type="ECO:0000256" key="1">
    <source>
        <dbReference type="ARBA" id="ARBA00004173"/>
    </source>
</evidence>
<dbReference type="AlphaFoldDB" id="A0A9P8I3A3"/>
<comment type="caution">
    <text evidence="5">The sequence shown here is derived from an EMBL/GenBank/DDBJ whole genome shotgun (WGS) entry which is preliminary data.</text>
</comment>
<dbReference type="GO" id="GO:0005739">
    <property type="term" value="C:mitochondrion"/>
    <property type="evidence" value="ECO:0007669"/>
    <property type="project" value="UniProtKB-SubCell"/>
</dbReference>
<dbReference type="GO" id="GO:0009102">
    <property type="term" value="P:biotin biosynthetic process"/>
    <property type="evidence" value="ECO:0007669"/>
    <property type="project" value="InterPro"/>
</dbReference>
<dbReference type="InterPro" id="IPR015422">
    <property type="entry name" value="PyrdxlP-dep_Trfase_small"/>
</dbReference>
<evidence type="ECO:0000313" key="6">
    <source>
        <dbReference type="Proteomes" id="UP000698800"/>
    </source>
</evidence>
<reference evidence="5" key="1">
    <citation type="submission" date="2021-03" db="EMBL/GenBank/DDBJ databases">
        <title>Comparative genomics and phylogenomic investigation of the class Geoglossomycetes provide insights into ecological specialization and systematics.</title>
        <authorList>
            <person name="Melie T."/>
            <person name="Pirro S."/>
            <person name="Miller A.N."/>
            <person name="Quandt A."/>
        </authorList>
    </citation>
    <scope>NUCLEOTIDE SEQUENCE</scope>
    <source>
        <strain evidence="5">GBOQ0MN5Z8</strain>
    </source>
</reference>
<dbReference type="Pfam" id="PF00202">
    <property type="entry name" value="Aminotran_3"/>
    <property type="match status" value="2"/>
</dbReference>
<gene>
    <name evidence="5" type="ORF">FGG08_006526</name>
</gene>
<dbReference type="Gene3D" id="3.90.1150.10">
    <property type="entry name" value="Aspartate Aminotransferase, domain 1"/>
    <property type="match status" value="1"/>
</dbReference>
<dbReference type="InterPro" id="IPR027417">
    <property type="entry name" value="P-loop_NTPase"/>
</dbReference>
<dbReference type="SUPFAM" id="SSF52540">
    <property type="entry name" value="P-loop containing nucleoside triphosphate hydrolases"/>
    <property type="match status" value="1"/>
</dbReference>
<dbReference type="Gene3D" id="3.40.50.300">
    <property type="entry name" value="P-loop containing nucleotide triphosphate hydrolases"/>
    <property type="match status" value="1"/>
</dbReference>
<dbReference type="OrthoDB" id="425114at2759"/>
<dbReference type="SUPFAM" id="SSF53383">
    <property type="entry name" value="PLP-dependent transferases"/>
    <property type="match status" value="1"/>
</dbReference>
<dbReference type="Gene3D" id="3.40.640.10">
    <property type="entry name" value="Type I PLP-dependent aspartate aminotransferase-like (Major domain)"/>
    <property type="match status" value="1"/>
</dbReference>
<dbReference type="PANTHER" id="PTHR42684">
    <property type="entry name" value="ADENOSYLMETHIONINE-8-AMINO-7-OXONONANOATE AMINOTRANSFERASE"/>
    <property type="match status" value="1"/>
</dbReference>
<protein>
    <submittedName>
        <fullName evidence="5">Secondary metabolism biosynthetic enzyme</fullName>
    </submittedName>
</protein>
<sequence>MPIGSALWRSLRAYQVYGANTDVGKTIMATLLCRALERRFPGEGVWYLKPVSTGLREEADDRHVARFSGSSTHCLFQFDEPVSPHIAARPFRLPPDSSILQKIFTQLSDYASISPGTVLLETAGGVHSPTPSGTSQADFYRPLRLPVVFVADHRLGGVSTSVSAFESLHMRGYDVDSVMLFRDTRYQNDEYLSEFFKNHGISTFSLPSPPVRRDCAREDGEAMAEYYERVTKLDEVDEMISLSVTRHKARVESLETLANRANKHIWYPFTQHGDMSPSSIMAIDSAHGDFFQTCKPNPSGRTLEASTLIQPTFDGSASWWTQGLGHANPTLSLAASYAAGRYGHVMFAGGIHEPALSLAELLLKAINNPRLQRVFYSDNGSSGMEIAIKMGLRAASVRYGWGGDSCSGSGEEVGILGLKGSYHGDTLGAMDCSEPSAFNRKVEWYRGRGFWFDYPRVKMIKGTWVVEPPEGLEDELGPGASFASLGAVFDVEARKRSCRDRSYKKYILSTLERLIKEERKRFGALVMEPVVLGAGGMVLVDPLFQHTLATVIRSTPRLFPPSSSPSPLPLNTWTGIPIITDEVFTGLYRLGRPASSSFLHIHPDISVYAKLLTGGLVPLCATAASESVFEAFLGEGKESALLHGHSYTAHAVGCKVAEVAVRELAGMEEAWKGFRKDWLEGTSRASSTEPEVWSHWSKNFVGELSHAKDVESVIAIGSILAISLHDHTGAGYTSTAANAVQKKLFSSTRANWNIHARVLGNVLYLMASQTASEETIRAVEGVMRDVLL</sequence>
<dbReference type="GO" id="GO:0000287">
    <property type="term" value="F:magnesium ion binding"/>
    <property type="evidence" value="ECO:0007669"/>
    <property type="project" value="InterPro"/>
</dbReference>
<keyword evidence="4" id="KW-0663">Pyridoxal phosphate</keyword>
<dbReference type="Proteomes" id="UP000698800">
    <property type="component" value="Unassembled WGS sequence"/>
</dbReference>
<name>A0A9P8I3A3_9PEZI</name>
<evidence type="ECO:0000256" key="3">
    <source>
        <dbReference type="ARBA" id="ARBA00022679"/>
    </source>
</evidence>
<evidence type="ECO:0000313" key="5">
    <source>
        <dbReference type="EMBL" id="KAH0536615.1"/>
    </source>
</evidence>
<keyword evidence="6" id="KW-1185">Reference proteome</keyword>
<evidence type="ECO:0000256" key="4">
    <source>
        <dbReference type="ARBA" id="ARBA00022898"/>
    </source>
</evidence>
<dbReference type="InterPro" id="IPR005814">
    <property type="entry name" value="Aminotrans_3"/>
</dbReference>
<dbReference type="GO" id="GO:0030170">
    <property type="term" value="F:pyridoxal phosphate binding"/>
    <property type="evidence" value="ECO:0007669"/>
    <property type="project" value="InterPro"/>
</dbReference>
<dbReference type="GO" id="GO:0005524">
    <property type="term" value="F:ATP binding"/>
    <property type="evidence" value="ECO:0007669"/>
    <property type="project" value="InterPro"/>
</dbReference>
<dbReference type="HAMAP" id="MF_00336">
    <property type="entry name" value="BioD"/>
    <property type="match status" value="1"/>
</dbReference>
<keyword evidence="2" id="KW-0032">Aminotransferase</keyword>
<dbReference type="EMBL" id="JAGHQL010000192">
    <property type="protein sequence ID" value="KAH0536615.1"/>
    <property type="molecule type" value="Genomic_DNA"/>
</dbReference>
<proteinExistence type="inferred from homology"/>
<comment type="subcellular location">
    <subcellularLocation>
        <location evidence="1">Mitochondrion</location>
    </subcellularLocation>
</comment>
<dbReference type="InterPro" id="IPR015421">
    <property type="entry name" value="PyrdxlP-dep_Trfase_major"/>
</dbReference>